<organism evidence="1 2">
    <name type="scientific">Periplaneta americana</name>
    <name type="common">American cockroach</name>
    <name type="synonym">Blatta americana</name>
    <dbReference type="NCBI Taxonomy" id="6978"/>
    <lineage>
        <taxon>Eukaryota</taxon>
        <taxon>Metazoa</taxon>
        <taxon>Ecdysozoa</taxon>
        <taxon>Arthropoda</taxon>
        <taxon>Hexapoda</taxon>
        <taxon>Insecta</taxon>
        <taxon>Pterygota</taxon>
        <taxon>Neoptera</taxon>
        <taxon>Polyneoptera</taxon>
        <taxon>Dictyoptera</taxon>
        <taxon>Blattodea</taxon>
        <taxon>Blattoidea</taxon>
        <taxon>Blattidae</taxon>
        <taxon>Blattinae</taxon>
        <taxon>Periplaneta</taxon>
    </lineage>
</organism>
<dbReference type="Proteomes" id="UP001148838">
    <property type="component" value="Unassembled WGS sequence"/>
</dbReference>
<reference evidence="1 2" key="1">
    <citation type="journal article" date="2022" name="Allergy">
        <title>Genome assembly and annotation of Periplaneta americana reveal a comprehensive cockroach allergen profile.</title>
        <authorList>
            <person name="Wang L."/>
            <person name="Xiong Q."/>
            <person name="Saelim N."/>
            <person name="Wang L."/>
            <person name="Nong W."/>
            <person name="Wan A.T."/>
            <person name="Shi M."/>
            <person name="Liu X."/>
            <person name="Cao Q."/>
            <person name="Hui J.H.L."/>
            <person name="Sookrung N."/>
            <person name="Leung T.F."/>
            <person name="Tungtrongchitr A."/>
            <person name="Tsui S.K.W."/>
        </authorList>
    </citation>
    <scope>NUCLEOTIDE SEQUENCE [LARGE SCALE GENOMIC DNA]</scope>
    <source>
        <strain evidence="1">PWHHKU_190912</strain>
    </source>
</reference>
<comment type="caution">
    <text evidence="1">The sequence shown here is derived from an EMBL/GenBank/DDBJ whole genome shotgun (WGS) entry which is preliminary data.</text>
</comment>
<gene>
    <name evidence="1" type="ORF">ANN_05121</name>
</gene>
<keyword evidence="2" id="KW-1185">Reference proteome</keyword>
<name>A0ABQ8TC36_PERAM</name>
<evidence type="ECO:0000313" key="2">
    <source>
        <dbReference type="Proteomes" id="UP001148838"/>
    </source>
</evidence>
<proteinExistence type="predicted"/>
<protein>
    <submittedName>
        <fullName evidence="1">Uncharacterized protein</fullName>
    </submittedName>
</protein>
<sequence length="168" mass="18983">MLAQSRNYGMALAPLLNGKQTGFLAATRVWETDSPYRGNPCKACSRVCRRALRCAAVDTRGSRQLRTHPNNRESKCATDSFPNIKTLTEIGGQSLVTKRCEYLGCTISSNMSCCQEVKRRIAMAKEAFNRKRNIFCETLEKELRKRLLKCFGWSVSLCESINMDIMAK</sequence>
<evidence type="ECO:0000313" key="1">
    <source>
        <dbReference type="EMBL" id="KAJ4443452.1"/>
    </source>
</evidence>
<accession>A0ABQ8TC36</accession>
<dbReference type="EMBL" id="JAJSOF020000013">
    <property type="protein sequence ID" value="KAJ4443452.1"/>
    <property type="molecule type" value="Genomic_DNA"/>
</dbReference>